<reference evidence="1" key="1">
    <citation type="submission" date="2015-09" db="EMBL/GenBank/DDBJ databases">
        <title>Draft Genome Sequences of Two Novel Amoeba-resistant Intranuclear Bacteria, Candidatus Berkiella cookevillensis and Candidatus Berkiella aquae.</title>
        <authorList>
            <person name="Mehari Y.T."/>
            <person name="Arivett B.A."/>
            <person name="Farone A.L."/>
            <person name="Gunderson J.H."/>
            <person name="Farone M.B."/>
        </authorList>
    </citation>
    <scope>NUCLEOTIDE SEQUENCE [LARGE SCALE GENOMIC DNA]</scope>
    <source>
        <strain evidence="1">HT99</strain>
    </source>
</reference>
<dbReference type="OrthoDB" id="9857812at2"/>
<keyword evidence="3" id="KW-1185">Reference proteome</keyword>
<reference evidence="2" key="3">
    <citation type="submission" date="2021-06" db="EMBL/GenBank/DDBJ databases">
        <title>Genomic Description and Analysis of Intracellular Bacteria, Candidatus Berkiella cookevillensis and Candidatus Berkiella aquae.</title>
        <authorList>
            <person name="Kidane D.T."/>
            <person name="Mehari Y.T."/>
            <person name="Rice F.C."/>
            <person name="Arivett B.A."/>
            <person name="Farone A.L."/>
            <person name="Berk S.G."/>
            <person name="Farone M.B."/>
        </authorList>
    </citation>
    <scope>NUCLEOTIDE SEQUENCE</scope>
    <source>
        <strain evidence="2">HT99</strain>
    </source>
</reference>
<reference evidence="2" key="2">
    <citation type="journal article" date="2016" name="Genome Announc.">
        <title>Draft Genome Sequences of Two Novel Amoeba-Resistant Intranuclear Bacteria, 'Candidatus Berkiella cookevillensis' and 'Candidatus Berkiella aquae'.</title>
        <authorList>
            <person name="Mehari Y.T."/>
            <person name="Arivett B.A."/>
            <person name="Farone A.L."/>
            <person name="Gunderson J.H."/>
            <person name="Farone M.B."/>
        </authorList>
    </citation>
    <scope>NUCLEOTIDE SEQUENCE</scope>
    <source>
        <strain evidence="2">HT99</strain>
    </source>
</reference>
<protein>
    <submittedName>
        <fullName evidence="1">Uncharacterized protein</fullName>
    </submittedName>
</protein>
<dbReference type="RefSeq" id="WP_075066088.1">
    <property type="nucleotide sequence ID" value="NZ_LKAJ02000001.1"/>
</dbReference>
<gene>
    <name evidence="2" type="ORF">HT99x_005375</name>
    <name evidence="1" type="ORF">HT99x_01459</name>
</gene>
<comment type="caution">
    <text evidence="1">The sequence shown here is derived from an EMBL/GenBank/DDBJ whole genome shotgun (WGS) entry which is preliminary data.</text>
</comment>
<evidence type="ECO:0000313" key="3">
    <source>
        <dbReference type="Proteomes" id="UP000051497"/>
    </source>
</evidence>
<proteinExistence type="predicted"/>
<evidence type="ECO:0000313" key="2">
    <source>
        <dbReference type="EMBL" id="MCS5710851.1"/>
    </source>
</evidence>
<name>A0A0Q9YYM4_9GAMM</name>
<dbReference type="AlphaFoldDB" id="A0A0Q9YYM4"/>
<dbReference type="EMBL" id="LKAJ01000005">
    <property type="protein sequence ID" value="KRG21283.1"/>
    <property type="molecule type" value="Genomic_DNA"/>
</dbReference>
<dbReference type="Proteomes" id="UP000051497">
    <property type="component" value="Unassembled WGS sequence"/>
</dbReference>
<organism evidence="1">
    <name type="scientific">Candidatus Berkiella aquae</name>
    <dbReference type="NCBI Taxonomy" id="295108"/>
    <lineage>
        <taxon>Bacteria</taxon>
        <taxon>Pseudomonadati</taxon>
        <taxon>Pseudomonadota</taxon>
        <taxon>Gammaproteobacteria</taxon>
        <taxon>Candidatus Berkiellales</taxon>
        <taxon>Candidatus Berkiellaceae</taxon>
        <taxon>Candidatus Berkiella</taxon>
    </lineage>
</organism>
<dbReference type="EMBL" id="LKAJ02000001">
    <property type="protein sequence ID" value="MCS5710851.1"/>
    <property type="molecule type" value="Genomic_DNA"/>
</dbReference>
<accession>A0A0Q9YYM4</accession>
<sequence length="209" mass="22016">MSYIRSLIQAVTPSIVINGYFAVKNYFSRPTPTTSSVTTELLETEEMAPKASPLATAATNFAADTGRDIAFNAARLGVMHAADYVAPGASALTGAAVNMAFNGTQAALEGEDVRKAVARSAASAVTAVAMGPIPAALLSPATNYVANKAVDLYDVGGITNAYTNYKNHAEWAAMPYRKNWGAPLQQDEISITEEDLDINESFMLMSPAA</sequence>
<evidence type="ECO:0000313" key="1">
    <source>
        <dbReference type="EMBL" id="KRG21283.1"/>
    </source>
</evidence>